<dbReference type="PANTHER" id="PTHR46590:SF1">
    <property type="entry name" value="PHOSPHATIDYLINOSITOL TRANSFER PROTEIN CSR1"/>
    <property type="match status" value="1"/>
</dbReference>
<organism evidence="4 5">
    <name type="scientific">Pseudocercospora musae</name>
    <dbReference type="NCBI Taxonomy" id="113226"/>
    <lineage>
        <taxon>Eukaryota</taxon>
        <taxon>Fungi</taxon>
        <taxon>Dikarya</taxon>
        <taxon>Ascomycota</taxon>
        <taxon>Pezizomycotina</taxon>
        <taxon>Dothideomycetes</taxon>
        <taxon>Dothideomycetidae</taxon>
        <taxon>Mycosphaerellales</taxon>
        <taxon>Mycosphaerellaceae</taxon>
        <taxon>Pseudocercospora</taxon>
    </lineage>
</organism>
<dbReference type="CDD" id="cd00170">
    <property type="entry name" value="SEC14"/>
    <property type="match status" value="1"/>
</dbReference>
<dbReference type="PROSITE" id="PS50191">
    <property type="entry name" value="CRAL_TRIO"/>
    <property type="match status" value="1"/>
</dbReference>
<feature type="compositionally biased region" description="Polar residues" evidence="1">
    <location>
        <begin position="244"/>
        <end position="255"/>
    </location>
</feature>
<dbReference type="PANTHER" id="PTHR46590">
    <property type="entry name" value="PHOSPHATIDYLINOSITOL TRANSFER PROTEIN CSR1-RELATED"/>
    <property type="match status" value="1"/>
</dbReference>
<feature type="compositionally biased region" description="Basic and acidic residues" evidence="1">
    <location>
        <begin position="157"/>
        <end position="167"/>
    </location>
</feature>
<dbReference type="InterPro" id="IPR052432">
    <property type="entry name" value="PITP/CRAL-TRIO"/>
</dbReference>
<keyword evidence="2" id="KW-1133">Transmembrane helix</keyword>
<dbReference type="OrthoDB" id="43460at2759"/>
<evidence type="ECO:0000313" key="4">
    <source>
        <dbReference type="EMBL" id="KXT00368.1"/>
    </source>
</evidence>
<name>A0A139HD51_9PEZI</name>
<evidence type="ECO:0000256" key="2">
    <source>
        <dbReference type="SAM" id="Phobius"/>
    </source>
</evidence>
<dbReference type="AlphaFoldDB" id="A0A139HD51"/>
<feature type="region of interest" description="Disordered" evidence="1">
    <location>
        <begin position="78"/>
        <end position="122"/>
    </location>
</feature>
<feature type="region of interest" description="Disordered" evidence="1">
    <location>
        <begin position="155"/>
        <end position="178"/>
    </location>
</feature>
<dbReference type="STRING" id="113226.A0A139HD51"/>
<dbReference type="InterPro" id="IPR036273">
    <property type="entry name" value="CRAL/TRIO_N_dom_sf"/>
</dbReference>
<dbReference type="SUPFAM" id="SSF46938">
    <property type="entry name" value="CRAL/TRIO N-terminal domain"/>
    <property type="match status" value="1"/>
</dbReference>
<keyword evidence="2" id="KW-0812">Transmembrane</keyword>
<evidence type="ECO:0000256" key="1">
    <source>
        <dbReference type="SAM" id="MobiDB-lite"/>
    </source>
</evidence>
<evidence type="ECO:0000259" key="3">
    <source>
        <dbReference type="PROSITE" id="PS50191"/>
    </source>
</evidence>
<dbReference type="SMART" id="SM01100">
    <property type="entry name" value="CRAL_TRIO_N"/>
    <property type="match status" value="1"/>
</dbReference>
<dbReference type="Pfam" id="PF00650">
    <property type="entry name" value="CRAL_TRIO"/>
    <property type="match status" value="1"/>
</dbReference>
<dbReference type="SMART" id="SM00516">
    <property type="entry name" value="SEC14"/>
    <property type="match status" value="1"/>
</dbReference>
<protein>
    <recommendedName>
        <fullName evidence="3">CRAL-TRIO domain-containing protein</fullName>
    </recommendedName>
</protein>
<feature type="region of interest" description="Disordered" evidence="1">
    <location>
        <begin position="625"/>
        <end position="645"/>
    </location>
</feature>
<dbReference type="InterPro" id="IPR011074">
    <property type="entry name" value="CRAL/TRIO_N_dom"/>
</dbReference>
<feature type="region of interest" description="Disordered" evidence="1">
    <location>
        <begin position="244"/>
        <end position="287"/>
    </location>
</feature>
<accession>A0A139HD51</accession>
<feature type="transmembrane region" description="Helical" evidence="2">
    <location>
        <begin position="133"/>
        <end position="153"/>
    </location>
</feature>
<keyword evidence="2" id="KW-0472">Membrane</keyword>
<feature type="region of interest" description="Disordered" evidence="1">
    <location>
        <begin position="531"/>
        <end position="553"/>
    </location>
</feature>
<keyword evidence="5" id="KW-1185">Reference proteome</keyword>
<feature type="compositionally biased region" description="Low complexity" evidence="1">
    <location>
        <begin position="111"/>
        <end position="120"/>
    </location>
</feature>
<dbReference type="InterPro" id="IPR001251">
    <property type="entry name" value="CRAL-TRIO_dom"/>
</dbReference>
<dbReference type="SUPFAM" id="SSF52087">
    <property type="entry name" value="CRAL/TRIO domain"/>
    <property type="match status" value="1"/>
</dbReference>
<dbReference type="InterPro" id="IPR036865">
    <property type="entry name" value="CRAL-TRIO_dom_sf"/>
</dbReference>
<dbReference type="EMBL" id="LFZO01000683">
    <property type="protein sequence ID" value="KXT00368.1"/>
    <property type="molecule type" value="Genomic_DNA"/>
</dbReference>
<proteinExistence type="predicted"/>
<reference evidence="4 5" key="1">
    <citation type="submission" date="2015-07" db="EMBL/GenBank/DDBJ databases">
        <title>Comparative genomics of the Sigatoka disease complex on banana suggests a link between parallel evolutionary changes in Pseudocercospora fijiensis and Pseudocercospora eumusae and increased virulence on the banana host.</title>
        <authorList>
            <person name="Chang T.-C."/>
            <person name="Salvucci A."/>
            <person name="Crous P.W."/>
            <person name="Stergiopoulos I."/>
        </authorList>
    </citation>
    <scope>NUCLEOTIDE SEQUENCE [LARGE SCALE GENOMIC DNA]</scope>
    <source>
        <strain evidence="4 5">CBS 116634</strain>
    </source>
</reference>
<evidence type="ECO:0000313" key="5">
    <source>
        <dbReference type="Proteomes" id="UP000073492"/>
    </source>
</evidence>
<dbReference type="Gene3D" id="3.40.525.10">
    <property type="entry name" value="CRAL-TRIO lipid binding domain"/>
    <property type="match status" value="1"/>
</dbReference>
<feature type="domain" description="CRAL-TRIO" evidence="3">
    <location>
        <begin position="378"/>
        <end position="537"/>
    </location>
</feature>
<dbReference type="Pfam" id="PF03765">
    <property type="entry name" value="CRAL_TRIO_N"/>
    <property type="match status" value="1"/>
</dbReference>
<gene>
    <name evidence="4" type="ORF">AC579_3814</name>
</gene>
<dbReference type="Proteomes" id="UP000073492">
    <property type="component" value="Unassembled WGS sequence"/>
</dbReference>
<sequence>MNQRHTGSFTRLFIHLHDTTVSASKGFLHRLAWLPMSVSPFRRLPRCTTTISSIPIAIPIAIPRTIATPLRAQFPASNFTHTRIRTPEPHSQNHSTRRLRTPSAPSPSPPSTSTRPRPALQPNIKEVGVNPTALFLVGALSAALALLFGSSYLRQPGSEHRTEKGKQDGIYNAQSAPHSDSDLARVQYILYENLSSFDLQAMAPYGDAPGRPGNLTPAEEQKLKEMWIALSKISGIMPEGAFTNGSNDAASTKSAETPKKRSRFGFGRSKHKDEEETNGGDNDKHGQTKDYEKALQSLTPEQLRDALWSMLKHDDPDALLLRFLRARKWDVQPALIMLVATMHWRSQEVHLDDDIMPNGERGALEWSQSSIPAEQKEGEDFLAQLRMGKSFIHGCDKDGRPCSFVRVRLHHGGDQTEKSLERFTVWTIETARMMLRPPVDTATIIFDMTDFSLANMDYTPVKFIIRCFEANYPESLGAILIYKAPWIFNQIWKIIRGWLDPVVASKVHFVANIDELDNYIPKDRAPKELGGNEDWEWKWPEPVPGEDDQMKDTAGKEKVVAERNELIKSYEEETMAWCEGKDTGEGRPRIAQRLAENYWKLDPYVRARTPYDRTGMILPGGKVDFYPKSSSNAAEPATNAEDELD</sequence>
<comment type="caution">
    <text evidence="4">The sequence shown here is derived from an EMBL/GenBank/DDBJ whole genome shotgun (WGS) entry which is preliminary data.</text>
</comment>